<dbReference type="Pfam" id="PF09339">
    <property type="entry name" value="HTH_IclR"/>
    <property type="match status" value="1"/>
</dbReference>
<keyword evidence="1" id="KW-0805">Transcription regulation</keyword>
<dbReference type="InterPro" id="IPR050707">
    <property type="entry name" value="HTH_MetabolicPath_Reg"/>
</dbReference>
<dbReference type="PANTHER" id="PTHR30136:SF24">
    <property type="entry name" value="HTH-TYPE TRANSCRIPTIONAL REPRESSOR ALLR"/>
    <property type="match status" value="1"/>
</dbReference>
<sequence length="286" mass="30609">MPTSVAARLLAVLGTFTERTRVQTLSEISRRAGLSLTTTHRLVGELTRGGALDRDAEGRYRIGLWLWELATLAPHTVGLRESALPFLEDVYEATRHHAQLAVLDGHDAVFLERIHGRGAVHTFTRVGGRLPLHATGVGLVLLAHAEPRLQEEVITGPLRRFTEKTIRSGSRLRQVLAGVRRDGFVISDRQIEMITVSVAAPVYGPRDTVVAALSTVVPYGELDPMTLVPVVRAAARGISRALGAPSASGTPPTAARTSAPDDQPARPERSASEIDTAPSAPTAAKA</sequence>
<dbReference type="SMART" id="SM00346">
    <property type="entry name" value="HTH_ICLR"/>
    <property type="match status" value="1"/>
</dbReference>
<proteinExistence type="predicted"/>
<dbReference type="Gene3D" id="1.10.10.10">
    <property type="entry name" value="Winged helix-like DNA-binding domain superfamily/Winged helix DNA-binding domain"/>
    <property type="match status" value="1"/>
</dbReference>
<dbReference type="GO" id="GO:0045892">
    <property type="term" value="P:negative regulation of DNA-templated transcription"/>
    <property type="evidence" value="ECO:0007669"/>
    <property type="project" value="TreeGrafter"/>
</dbReference>
<dbReference type="Pfam" id="PF01614">
    <property type="entry name" value="IclR_C"/>
    <property type="match status" value="1"/>
</dbReference>
<feature type="domain" description="HTH iclR-type" evidence="5">
    <location>
        <begin position="3"/>
        <end position="64"/>
    </location>
</feature>
<dbReference type="PROSITE" id="PS51077">
    <property type="entry name" value="HTH_ICLR"/>
    <property type="match status" value="1"/>
</dbReference>
<evidence type="ECO:0000256" key="3">
    <source>
        <dbReference type="ARBA" id="ARBA00023163"/>
    </source>
</evidence>
<feature type="region of interest" description="Disordered" evidence="4">
    <location>
        <begin position="242"/>
        <end position="286"/>
    </location>
</feature>
<gene>
    <name evidence="7" type="ORF">EWH70_12100</name>
</gene>
<feature type="compositionally biased region" description="Low complexity" evidence="4">
    <location>
        <begin position="243"/>
        <end position="260"/>
    </location>
</feature>
<dbReference type="InterPro" id="IPR029016">
    <property type="entry name" value="GAF-like_dom_sf"/>
</dbReference>
<dbReference type="InterPro" id="IPR014757">
    <property type="entry name" value="Tscrpt_reg_IclR_C"/>
</dbReference>
<evidence type="ECO:0000256" key="4">
    <source>
        <dbReference type="SAM" id="MobiDB-lite"/>
    </source>
</evidence>
<evidence type="ECO:0000256" key="1">
    <source>
        <dbReference type="ARBA" id="ARBA00023015"/>
    </source>
</evidence>
<dbReference type="OrthoDB" id="60629at2"/>
<evidence type="ECO:0000259" key="6">
    <source>
        <dbReference type="PROSITE" id="PS51078"/>
    </source>
</evidence>
<dbReference type="SUPFAM" id="SSF55781">
    <property type="entry name" value="GAF domain-like"/>
    <property type="match status" value="1"/>
</dbReference>
<dbReference type="GO" id="GO:0003700">
    <property type="term" value="F:DNA-binding transcription factor activity"/>
    <property type="evidence" value="ECO:0007669"/>
    <property type="project" value="TreeGrafter"/>
</dbReference>
<dbReference type="SUPFAM" id="SSF46785">
    <property type="entry name" value="Winged helix' DNA-binding domain"/>
    <property type="match status" value="1"/>
</dbReference>
<feature type="domain" description="IclR-ED" evidence="6">
    <location>
        <begin position="65"/>
        <end position="244"/>
    </location>
</feature>
<dbReference type="GO" id="GO:0003677">
    <property type="term" value="F:DNA binding"/>
    <property type="evidence" value="ECO:0007669"/>
    <property type="project" value="UniProtKB-KW"/>
</dbReference>
<accession>A0A4Q7JA98</accession>
<evidence type="ECO:0000259" key="5">
    <source>
        <dbReference type="PROSITE" id="PS51077"/>
    </source>
</evidence>
<evidence type="ECO:0000313" key="8">
    <source>
        <dbReference type="Proteomes" id="UP000292003"/>
    </source>
</evidence>
<dbReference type="InterPro" id="IPR036388">
    <property type="entry name" value="WH-like_DNA-bd_sf"/>
</dbReference>
<dbReference type="Gene3D" id="3.30.450.40">
    <property type="match status" value="1"/>
</dbReference>
<keyword evidence="2" id="KW-0238">DNA-binding</keyword>
<dbReference type="PROSITE" id="PS51078">
    <property type="entry name" value="ICLR_ED"/>
    <property type="match status" value="1"/>
</dbReference>
<comment type="caution">
    <text evidence="7">The sequence shown here is derived from an EMBL/GenBank/DDBJ whole genome shotgun (WGS) entry which is preliminary data.</text>
</comment>
<dbReference type="InterPro" id="IPR036390">
    <property type="entry name" value="WH_DNA-bd_sf"/>
</dbReference>
<dbReference type="EMBL" id="SFCC01000005">
    <property type="protein sequence ID" value="RZQ63886.1"/>
    <property type="molecule type" value="Genomic_DNA"/>
</dbReference>
<evidence type="ECO:0000256" key="2">
    <source>
        <dbReference type="ARBA" id="ARBA00023125"/>
    </source>
</evidence>
<dbReference type="RefSeq" id="WP_130475411.1">
    <property type="nucleotide sequence ID" value="NZ_SFCC01000005.1"/>
</dbReference>
<dbReference type="Proteomes" id="UP000292003">
    <property type="component" value="Unassembled WGS sequence"/>
</dbReference>
<protein>
    <submittedName>
        <fullName evidence="7">IclR family transcriptional regulator</fullName>
    </submittedName>
</protein>
<reference evidence="7 8" key="1">
    <citation type="submission" date="2019-02" db="EMBL/GenBank/DDBJ databases">
        <title>Draft genome sequence of Amycolatopsis sp. 8-3EHSu isolated from roots of Suaeda maritima.</title>
        <authorList>
            <person name="Duangmal K."/>
            <person name="Chantavorakit T."/>
        </authorList>
    </citation>
    <scope>NUCLEOTIDE SEQUENCE [LARGE SCALE GENOMIC DNA]</scope>
    <source>
        <strain evidence="7 8">8-3EHSu</strain>
    </source>
</reference>
<keyword evidence="3" id="KW-0804">Transcription</keyword>
<name>A0A4Q7JA98_9PSEU</name>
<evidence type="ECO:0000313" key="7">
    <source>
        <dbReference type="EMBL" id="RZQ63886.1"/>
    </source>
</evidence>
<keyword evidence="8" id="KW-1185">Reference proteome</keyword>
<dbReference type="InterPro" id="IPR005471">
    <property type="entry name" value="Tscrpt_reg_IclR_N"/>
</dbReference>
<organism evidence="7 8">
    <name type="scientific">Amycolatopsis suaedae</name>
    <dbReference type="NCBI Taxonomy" id="2510978"/>
    <lineage>
        <taxon>Bacteria</taxon>
        <taxon>Bacillati</taxon>
        <taxon>Actinomycetota</taxon>
        <taxon>Actinomycetes</taxon>
        <taxon>Pseudonocardiales</taxon>
        <taxon>Pseudonocardiaceae</taxon>
        <taxon>Amycolatopsis</taxon>
    </lineage>
</organism>
<dbReference type="PANTHER" id="PTHR30136">
    <property type="entry name" value="HELIX-TURN-HELIX TRANSCRIPTIONAL REGULATOR, ICLR FAMILY"/>
    <property type="match status" value="1"/>
</dbReference>
<dbReference type="AlphaFoldDB" id="A0A4Q7JA98"/>
<feature type="compositionally biased region" description="Basic and acidic residues" evidence="4">
    <location>
        <begin position="263"/>
        <end position="272"/>
    </location>
</feature>